<accession>A0A921SWL2</accession>
<dbReference type="SUPFAM" id="SSF52499">
    <property type="entry name" value="Isochorismatase-like hydrolases"/>
    <property type="match status" value="1"/>
</dbReference>
<dbReference type="Gene3D" id="3.40.50.850">
    <property type="entry name" value="Isochorismatase-like"/>
    <property type="match status" value="1"/>
</dbReference>
<sequence length="190" mass="21162">MKRRDSALLLIDLQEAFFEESALAAARNEVLGAVRALADEARRVEAPIFLITTEHSRDRSTWTLSMLDDDQGYLFHGEESTAVVAELETEGMTRIEKTRDSAWFGTDLLLRLRTLGVEQVVIAGVSTHACIAQTARDAYAHNVRATIVTDAVADEREDHKEMILEQLAGDRQATLATLEEIRERWAPAPG</sequence>
<organism evidence="3 4">
    <name type="scientific">Brachybacterium massiliense</name>
    <dbReference type="NCBI Taxonomy" id="1755098"/>
    <lineage>
        <taxon>Bacteria</taxon>
        <taxon>Bacillati</taxon>
        <taxon>Actinomycetota</taxon>
        <taxon>Actinomycetes</taxon>
        <taxon>Micrococcales</taxon>
        <taxon>Dermabacteraceae</taxon>
        <taxon>Brachybacterium</taxon>
    </lineage>
</organism>
<feature type="domain" description="Isochorismatase-like" evidence="2">
    <location>
        <begin position="6"/>
        <end position="179"/>
    </location>
</feature>
<dbReference type="EMBL" id="DYUE01000106">
    <property type="protein sequence ID" value="HJG90893.1"/>
    <property type="molecule type" value="Genomic_DNA"/>
</dbReference>
<reference evidence="3" key="2">
    <citation type="submission" date="2021-09" db="EMBL/GenBank/DDBJ databases">
        <authorList>
            <person name="Gilroy R."/>
        </authorList>
    </citation>
    <scope>NUCLEOTIDE SEQUENCE</scope>
    <source>
        <strain evidence="3">ChiGjej5B5-22894</strain>
    </source>
</reference>
<reference evidence="3" key="1">
    <citation type="journal article" date="2021" name="PeerJ">
        <title>Extensive microbial diversity within the chicken gut microbiome revealed by metagenomics and culture.</title>
        <authorList>
            <person name="Gilroy R."/>
            <person name="Ravi A."/>
            <person name="Getino M."/>
            <person name="Pursley I."/>
            <person name="Horton D.L."/>
            <person name="Alikhan N.F."/>
            <person name="Baker D."/>
            <person name="Gharbi K."/>
            <person name="Hall N."/>
            <person name="Watson M."/>
            <person name="Adriaenssens E.M."/>
            <person name="Foster-Nyarko E."/>
            <person name="Jarju S."/>
            <person name="Secka A."/>
            <person name="Antonio M."/>
            <person name="Oren A."/>
            <person name="Chaudhuri R.R."/>
            <person name="La Ragione R."/>
            <person name="Hildebrand F."/>
            <person name="Pallen M.J."/>
        </authorList>
    </citation>
    <scope>NUCLEOTIDE SEQUENCE</scope>
    <source>
        <strain evidence="3">ChiGjej5B5-22894</strain>
    </source>
</reference>
<dbReference type="PANTHER" id="PTHR43540">
    <property type="entry name" value="PEROXYUREIDOACRYLATE/UREIDOACRYLATE AMIDOHYDROLASE-RELATED"/>
    <property type="match status" value="1"/>
</dbReference>
<evidence type="ECO:0000313" key="3">
    <source>
        <dbReference type="EMBL" id="HJG90893.1"/>
    </source>
</evidence>
<name>A0A921SWL2_9MICO</name>
<dbReference type="GO" id="GO:0016787">
    <property type="term" value="F:hydrolase activity"/>
    <property type="evidence" value="ECO:0007669"/>
    <property type="project" value="UniProtKB-KW"/>
</dbReference>
<protein>
    <submittedName>
        <fullName evidence="3">Cysteine hydrolase</fullName>
    </submittedName>
</protein>
<dbReference type="CDD" id="cd00431">
    <property type="entry name" value="cysteine_hydrolases"/>
    <property type="match status" value="1"/>
</dbReference>
<dbReference type="Proteomes" id="UP000742460">
    <property type="component" value="Unassembled WGS sequence"/>
</dbReference>
<dbReference type="AlphaFoldDB" id="A0A921SWL2"/>
<evidence type="ECO:0000313" key="4">
    <source>
        <dbReference type="Proteomes" id="UP000742460"/>
    </source>
</evidence>
<dbReference type="PANTHER" id="PTHR43540:SF6">
    <property type="entry name" value="ISOCHORISMATASE-LIKE DOMAIN-CONTAINING PROTEIN"/>
    <property type="match status" value="1"/>
</dbReference>
<dbReference type="InterPro" id="IPR036380">
    <property type="entry name" value="Isochorismatase-like_sf"/>
</dbReference>
<keyword evidence="1 3" id="KW-0378">Hydrolase</keyword>
<dbReference type="Pfam" id="PF00857">
    <property type="entry name" value="Isochorismatase"/>
    <property type="match status" value="1"/>
</dbReference>
<comment type="caution">
    <text evidence="3">The sequence shown here is derived from an EMBL/GenBank/DDBJ whole genome shotgun (WGS) entry which is preliminary data.</text>
</comment>
<gene>
    <name evidence="3" type="ORF">K8V81_04125</name>
</gene>
<dbReference type="InterPro" id="IPR000868">
    <property type="entry name" value="Isochorismatase-like_dom"/>
</dbReference>
<dbReference type="InterPro" id="IPR050272">
    <property type="entry name" value="Isochorismatase-like_hydrls"/>
</dbReference>
<evidence type="ECO:0000256" key="1">
    <source>
        <dbReference type="ARBA" id="ARBA00022801"/>
    </source>
</evidence>
<proteinExistence type="predicted"/>
<evidence type="ECO:0000259" key="2">
    <source>
        <dbReference type="Pfam" id="PF00857"/>
    </source>
</evidence>